<reference evidence="1 2" key="1">
    <citation type="journal article" date="2019" name="Nat. Ecol. Evol.">
        <title>Megaphylogeny resolves global patterns of mushroom evolution.</title>
        <authorList>
            <person name="Varga T."/>
            <person name="Krizsan K."/>
            <person name="Foldi C."/>
            <person name="Dima B."/>
            <person name="Sanchez-Garcia M."/>
            <person name="Sanchez-Ramirez S."/>
            <person name="Szollosi G.J."/>
            <person name="Szarkandi J.G."/>
            <person name="Papp V."/>
            <person name="Albert L."/>
            <person name="Andreopoulos W."/>
            <person name="Angelini C."/>
            <person name="Antonin V."/>
            <person name="Barry K.W."/>
            <person name="Bougher N.L."/>
            <person name="Buchanan P."/>
            <person name="Buyck B."/>
            <person name="Bense V."/>
            <person name="Catcheside P."/>
            <person name="Chovatia M."/>
            <person name="Cooper J."/>
            <person name="Damon W."/>
            <person name="Desjardin D."/>
            <person name="Finy P."/>
            <person name="Geml J."/>
            <person name="Haridas S."/>
            <person name="Hughes K."/>
            <person name="Justo A."/>
            <person name="Karasinski D."/>
            <person name="Kautmanova I."/>
            <person name="Kiss B."/>
            <person name="Kocsube S."/>
            <person name="Kotiranta H."/>
            <person name="LaButti K.M."/>
            <person name="Lechner B.E."/>
            <person name="Liimatainen K."/>
            <person name="Lipzen A."/>
            <person name="Lukacs Z."/>
            <person name="Mihaltcheva S."/>
            <person name="Morgado L.N."/>
            <person name="Niskanen T."/>
            <person name="Noordeloos M.E."/>
            <person name="Ohm R.A."/>
            <person name="Ortiz-Santana B."/>
            <person name="Ovrebo C."/>
            <person name="Racz N."/>
            <person name="Riley R."/>
            <person name="Savchenko A."/>
            <person name="Shiryaev A."/>
            <person name="Soop K."/>
            <person name="Spirin V."/>
            <person name="Szebenyi C."/>
            <person name="Tomsovsky M."/>
            <person name="Tulloss R.E."/>
            <person name="Uehling J."/>
            <person name="Grigoriev I.V."/>
            <person name="Vagvolgyi C."/>
            <person name="Papp T."/>
            <person name="Martin F.M."/>
            <person name="Miettinen O."/>
            <person name="Hibbett D.S."/>
            <person name="Nagy L.G."/>
        </authorList>
    </citation>
    <scope>NUCLEOTIDE SEQUENCE [LARGE SCALE GENOMIC DNA]</scope>
    <source>
        <strain evidence="1 2">HHB13444</strain>
    </source>
</reference>
<evidence type="ECO:0000313" key="2">
    <source>
        <dbReference type="Proteomes" id="UP000308197"/>
    </source>
</evidence>
<gene>
    <name evidence="1" type="ORF">K466DRAFT_318031</name>
</gene>
<dbReference type="EMBL" id="ML211535">
    <property type="protein sequence ID" value="TFK81984.1"/>
    <property type="molecule type" value="Genomic_DNA"/>
</dbReference>
<dbReference type="AlphaFoldDB" id="A0A5C3NXB4"/>
<organism evidence="1 2">
    <name type="scientific">Polyporus arcularius HHB13444</name>
    <dbReference type="NCBI Taxonomy" id="1314778"/>
    <lineage>
        <taxon>Eukaryota</taxon>
        <taxon>Fungi</taxon>
        <taxon>Dikarya</taxon>
        <taxon>Basidiomycota</taxon>
        <taxon>Agaricomycotina</taxon>
        <taxon>Agaricomycetes</taxon>
        <taxon>Polyporales</taxon>
        <taxon>Polyporaceae</taxon>
        <taxon>Polyporus</taxon>
    </lineage>
</organism>
<sequence>MCSPRPYRLILRTMPMLQRHGSRFRTFHLDTLPTIHRRDFFKSIPISDCHTCIYLRRRIRRPNSVSFAYNSQSQASIRSTRHRSLNLYRLRG</sequence>
<dbReference type="Proteomes" id="UP000308197">
    <property type="component" value="Unassembled WGS sequence"/>
</dbReference>
<proteinExistence type="predicted"/>
<name>A0A5C3NXB4_9APHY</name>
<protein>
    <submittedName>
        <fullName evidence="1">Uncharacterized protein</fullName>
    </submittedName>
</protein>
<accession>A0A5C3NXB4</accession>
<keyword evidence="2" id="KW-1185">Reference proteome</keyword>
<evidence type="ECO:0000313" key="1">
    <source>
        <dbReference type="EMBL" id="TFK81984.1"/>
    </source>
</evidence>
<dbReference type="InParanoid" id="A0A5C3NXB4"/>